<evidence type="ECO:0008006" key="3">
    <source>
        <dbReference type="Google" id="ProtNLM"/>
    </source>
</evidence>
<dbReference type="RefSeq" id="WP_259414568.1">
    <property type="nucleotide sequence ID" value="NZ_JANWGH010000002.1"/>
</dbReference>
<sequence length="137" mass="15677">MKKALIFWAVLVLSSCTGEESSSRTEENLFQTLPSGQWGISYFEDGGSDRASDFEGINFNFLSNGQVEAFRGTQLLDLGIWSTSIENRRAEIELSFPSNPLFENLNGNWYQILIGYERVTFRKDNEISEDRLTFEKL</sequence>
<dbReference type="EMBL" id="JANWGH010000002">
    <property type="protein sequence ID" value="MCS5490893.1"/>
    <property type="molecule type" value="Genomic_DNA"/>
</dbReference>
<dbReference type="Proteomes" id="UP001206788">
    <property type="component" value="Unassembled WGS sequence"/>
</dbReference>
<keyword evidence="2" id="KW-1185">Reference proteome</keyword>
<gene>
    <name evidence="1" type="ORF">NY014_10645</name>
</gene>
<name>A0ABT2G6K4_9BACT</name>
<comment type="caution">
    <text evidence="1">The sequence shown here is derived from an EMBL/GenBank/DDBJ whole genome shotgun (WGS) entry which is preliminary data.</text>
</comment>
<reference evidence="1 2" key="1">
    <citation type="submission" date="2022-08" db="EMBL/GenBank/DDBJ databases">
        <title>Algoriphagus sp. CAU 1643 isolated from mud.</title>
        <authorList>
            <person name="Kim W."/>
        </authorList>
    </citation>
    <scope>NUCLEOTIDE SEQUENCE [LARGE SCALE GENOMIC DNA]</scope>
    <source>
        <strain evidence="1 2">CAU 1643</strain>
    </source>
</reference>
<organism evidence="1 2">
    <name type="scientific">Algoriphagus limi</name>
    <dbReference type="NCBI Taxonomy" id="2975273"/>
    <lineage>
        <taxon>Bacteria</taxon>
        <taxon>Pseudomonadati</taxon>
        <taxon>Bacteroidota</taxon>
        <taxon>Cytophagia</taxon>
        <taxon>Cytophagales</taxon>
        <taxon>Cyclobacteriaceae</taxon>
        <taxon>Algoriphagus</taxon>
    </lineage>
</organism>
<evidence type="ECO:0000313" key="1">
    <source>
        <dbReference type="EMBL" id="MCS5490893.1"/>
    </source>
</evidence>
<evidence type="ECO:0000313" key="2">
    <source>
        <dbReference type="Proteomes" id="UP001206788"/>
    </source>
</evidence>
<protein>
    <recommendedName>
        <fullName evidence="3">Lipocalin-like domain-containing protein</fullName>
    </recommendedName>
</protein>
<proteinExistence type="predicted"/>
<accession>A0ABT2G6K4</accession>
<dbReference type="PROSITE" id="PS51257">
    <property type="entry name" value="PROKAR_LIPOPROTEIN"/>
    <property type="match status" value="1"/>
</dbReference>